<dbReference type="Gene3D" id="2.60.120.260">
    <property type="entry name" value="Galactose-binding domain-like"/>
    <property type="match status" value="1"/>
</dbReference>
<keyword evidence="6" id="KW-0245">EGF-like domain</keyword>
<proteinExistence type="inferred from homology"/>
<dbReference type="AlphaFoldDB" id="A0A1R3HIX7"/>
<dbReference type="GO" id="GO:0016757">
    <property type="term" value="F:glycosyltransferase activity"/>
    <property type="evidence" value="ECO:0007669"/>
    <property type="project" value="UniProtKB-KW"/>
</dbReference>
<dbReference type="Pfam" id="PF23106">
    <property type="entry name" value="EGF_Teneurin"/>
    <property type="match status" value="1"/>
</dbReference>
<comment type="similarity">
    <text evidence="2">Belongs to the glycosyltransferase 47 family.</text>
</comment>
<evidence type="ECO:0000256" key="4">
    <source>
        <dbReference type="ARBA" id="ARBA00022968"/>
    </source>
</evidence>
<dbReference type="EMBL" id="AWUE01020021">
    <property type="protein sequence ID" value="OMO70253.1"/>
    <property type="molecule type" value="Genomic_DNA"/>
</dbReference>
<evidence type="ECO:0000256" key="7">
    <source>
        <dbReference type="SAM" id="Phobius"/>
    </source>
</evidence>
<dbReference type="PROSITE" id="PS01186">
    <property type="entry name" value="EGF_2"/>
    <property type="match status" value="2"/>
</dbReference>
<dbReference type="OrthoDB" id="1924787at2759"/>
<keyword evidence="5" id="KW-0333">Golgi apparatus</keyword>
<evidence type="ECO:0000313" key="9">
    <source>
        <dbReference type="EMBL" id="OMO70253.1"/>
    </source>
</evidence>
<organism evidence="9 10">
    <name type="scientific">Corchorus olitorius</name>
    <dbReference type="NCBI Taxonomy" id="93759"/>
    <lineage>
        <taxon>Eukaryota</taxon>
        <taxon>Viridiplantae</taxon>
        <taxon>Streptophyta</taxon>
        <taxon>Embryophyta</taxon>
        <taxon>Tracheophyta</taxon>
        <taxon>Spermatophyta</taxon>
        <taxon>Magnoliopsida</taxon>
        <taxon>eudicotyledons</taxon>
        <taxon>Gunneridae</taxon>
        <taxon>Pentapetalae</taxon>
        <taxon>rosids</taxon>
        <taxon>malvids</taxon>
        <taxon>Malvales</taxon>
        <taxon>Malvaceae</taxon>
        <taxon>Grewioideae</taxon>
        <taxon>Apeibeae</taxon>
        <taxon>Corchorus</taxon>
    </lineage>
</organism>
<dbReference type="InterPro" id="IPR000742">
    <property type="entry name" value="EGF"/>
</dbReference>
<keyword evidence="6" id="KW-1015">Disulfide bond</keyword>
<feature type="domain" description="EGF-like" evidence="8">
    <location>
        <begin position="118"/>
        <end position="151"/>
    </location>
</feature>
<evidence type="ECO:0000256" key="5">
    <source>
        <dbReference type="ARBA" id="ARBA00023034"/>
    </source>
</evidence>
<protein>
    <submittedName>
        <fullName evidence="9">Exostosin-like protein</fullName>
    </submittedName>
</protein>
<evidence type="ECO:0000313" key="10">
    <source>
        <dbReference type="Proteomes" id="UP000187203"/>
    </source>
</evidence>
<keyword evidence="7" id="KW-0812">Transmembrane</keyword>
<feature type="disulfide bond" evidence="6">
    <location>
        <begin position="122"/>
        <end position="132"/>
    </location>
</feature>
<keyword evidence="4" id="KW-0735">Signal-anchor</keyword>
<keyword evidence="7" id="KW-0472">Membrane</keyword>
<dbReference type="PANTHER" id="PTHR11062:SF268">
    <property type="entry name" value="FAMILY PROTEIN, PUTATIVE, EXPRESSED-RELATED"/>
    <property type="match status" value="1"/>
</dbReference>
<dbReference type="InterPro" id="IPR040911">
    <property type="entry name" value="Exostosin_GT47"/>
</dbReference>
<comment type="caution">
    <text evidence="6">Lacks conserved residue(s) required for the propagation of feature annotation.</text>
</comment>
<dbReference type="STRING" id="93759.A0A1R3HIX7"/>
<dbReference type="Pfam" id="PF03016">
    <property type="entry name" value="Exostosin_GT47"/>
    <property type="match status" value="1"/>
</dbReference>
<keyword evidence="10" id="KW-1185">Reference proteome</keyword>
<gene>
    <name evidence="9" type="ORF">COLO4_28671</name>
</gene>
<evidence type="ECO:0000256" key="3">
    <source>
        <dbReference type="ARBA" id="ARBA00022676"/>
    </source>
</evidence>
<dbReference type="Gene3D" id="2.10.25.10">
    <property type="entry name" value="Laminin"/>
    <property type="match status" value="1"/>
</dbReference>
<dbReference type="GO" id="GO:0000139">
    <property type="term" value="C:Golgi membrane"/>
    <property type="evidence" value="ECO:0007669"/>
    <property type="project" value="UniProtKB-SubCell"/>
</dbReference>
<dbReference type="PROSITE" id="PS00022">
    <property type="entry name" value="EGF_1"/>
    <property type="match status" value="2"/>
</dbReference>
<name>A0A1R3HIX7_9ROSI</name>
<comment type="caution">
    <text evidence="9">The sequence shown here is derived from an EMBL/GenBank/DDBJ whole genome shotgun (WGS) entry which is preliminary data.</text>
</comment>
<accession>A0A1R3HIX7</accession>
<evidence type="ECO:0000256" key="2">
    <source>
        <dbReference type="ARBA" id="ARBA00010271"/>
    </source>
</evidence>
<dbReference type="PANTHER" id="PTHR11062">
    <property type="entry name" value="EXOSTOSIN HEPARAN SULFATE GLYCOSYLTRANSFERASE -RELATED"/>
    <property type="match status" value="1"/>
</dbReference>
<dbReference type="PROSITE" id="PS50026">
    <property type="entry name" value="EGF_3"/>
    <property type="match status" value="1"/>
</dbReference>
<dbReference type="InterPro" id="IPR004263">
    <property type="entry name" value="Exostosin"/>
</dbReference>
<evidence type="ECO:0000259" key="8">
    <source>
        <dbReference type="PROSITE" id="PS50026"/>
    </source>
</evidence>
<dbReference type="FunFam" id="2.10.25.10:FF:000026">
    <property type="entry name" value="Teneurin transmembrane protein 2"/>
    <property type="match status" value="1"/>
</dbReference>
<keyword evidence="3" id="KW-0328">Glycosyltransferase</keyword>
<comment type="subcellular location">
    <subcellularLocation>
        <location evidence="1">Golgi apparatus membrane</location>
        <topology evidence="1">Single-pass type II membrane protein</topology>
    </subcellularLocation>
</comment>
<reference evidence="10" key="1">
    <citation type="submission" date="2013-09" db="EMBL/GenBank/DDBJ databases">
        <title>Corchorus olitorius genome sequencing.</title>
        <authorList>
            <person name="Alam M."/>
            <person name="Haque M.S."/>
            <person name="Islam M.S."/>
            <person name="Emdad E.M."/>
            <person name="Islam M.M."/>
            <person name="Ahmed B."/>
            <person name="Halim A."/>
            <person name="Hossen Q.M.M."/>
            <person name="Hossain M.Z."/>
            <person name="Ahmed R."/>
            <person name="Khan M.M."/>
            <person name="Islam R."/>
            <person name="Rashid M.M."/>
            <person name="Khan S.A."/>
            <person name="Rahman M.S."/>
            <person name="Alam M."/>
            <person name="Yahiya A.S."/>
            <person name="Khan M.S."/>
            <person name="Azam M.S."/>
            <person name="Haque T."/>
            <person name="Lashkar M.Z.H."/>
            <person name="Akhand A.I."/>
            <person name="Morshed G."/>
            <person name="Roy S."/>
            <person name="Uddin K.S."/>
            <person name="Rabeya T."/>
            <person name="Hossain A.S."/>
            <person name="Chowdhury A."/>
            <person name="Snigdha A.R."/>
            <person name="Mortoza M.S."/>
            <person name="Matin S.A."/>
            <person name="Hoque S.M.E."/>
            <person name="Islam M.K."/>
            <person name="Roy D.K."/>
            <person name="Haider R."/>
            <person name="Moosa M.M."/>
            <person name="Elias S.M."/>
            <person name="Hasan A.M."/>
            <person name="Jahan S."/>
            <person name="Shafiuddin M."/>
            <person name="Mahmood N."/>
            <person name="Shommy N.S."/>
        </authorList>
    </citation>
    <scope>NUCLEOTIDE SEQUENCE [LARGE SCALE GENOMIC DNA]</scope>
    <source>
        <strain evidence="10">cv. O-4</strain>
    </source>
</reference>
<keyword evidence="7" id="KW-1133">Transmembrane helix</keyword>
<evidence type="ECO:0000256" key="1">
    <source>
        <dbReference type="ARBA" id="ARBA00004323"/>
    </source>
</evidence>
<feature type="disulfide bond" evidence="6">
    <location>
        <begin position="141"/>
        <end position="150"/>
    </location>
</feature>
<keyword evidence="3" id="KW-0808">Transferase</keyword>
<sequence length="793" mass="90315">MFSVQKWKCSWSLVATVASVIVLVSVVHLFMFPVVPSFDYFSARQAPYKCVPINASTEQGVGHVWENIQPGLDLDHRFPSDLHNGVVYHNAPWKAEIGRWLSGCDAVAIEVKIVEIIGGKRCKDDCSGQGVCNYELGQCRCFHGFSGEDCSERLHLSCNYPGTPELPYGRWVVSICSAHCDTTRAMCFCGEGTKYPNRPVAEACGFQVNLPSEPGGPKLTDWAKADLDNIFTTNASKPGWCNVDPDAAYASKVHFKEECDCKYDGVWGRFCEVPVESVCINQCSGNGHCRGGFCQCHTGWYGTDCSIPSVISPMGEWPKWLRPAHIDIPSIELTGSLVNLNAVVNKKRPLIYVYDLPPEFNSLLLEGRHFRFECVNRIYDDRNATLWTDQLYGSQMAMYESMLASPHRTLNGDEADFFFVPVLDSCIITRADDAPHLSMENHTGLRSSLTLEFYRKAYDHIIEKYPYWNRSAGRDHIWSFSWDEGACYAPKEIWNSMMLVHWGNTNSKHNHSTTAYWADNWDKISPDRRGNHPCFDPAKDLVLPAWKHPDVTALTAKLWSRPREMRKTLFYFNGNLGPAYTNGRPEDTYSMGIRQKLADEFGSTPNKDGKIGKQHAEDVIVTPLRSENYHEAIANSTFCGVLPGDGWSGRMEDSILQGCIPVVIQDGIFLPYENVLNYESFAVRIREDEIPNLIKVLRGFNETEVEFKLSNVQKIWQRFLYRDSILLEAERQKTVFGRVEDWAVQFLQQTEDDVFTTFLQVLHYKLHNDPWRRQLTYLKKEYGLPQECLTKTK</sequence>
<feature type="transmembrane region" description="Helical" evidence="7">
    <location>
        <begin position="12"/>
        <end position="35"/>
    </location>
</feature>
<dbReference type="Proteomes" id="UP000187203">
    <property type="component" value="Unassembled WGS sequence"/>
</dbReference>
<evidence type="ECO:0000256" key="6">
    <source>
        <dbReference type="PROSITE-ProRule" id="PRU00076"/>
    </source>
</evidence>